<gene>
    <name evidence="6" type="ORF">H6G24_07960</name>
</gene>
<dbReference type="InterPro" id="IPR010071">
    <property type="entry name" value="AA_adenyl_dom"/>
</dbReference>
<organism evidence="6 7">
    <name type="scientific">Calothrix parietina FACHB-288</name>
    <dbReference type="NCBI Taxonomy" id="2692896"/>
    <lineage>
        <taxon>Bacteria</taxon>
        <taxon>Bacillati</taxon>
        <taxon>Cyanobacteriota</taxon>
        <taxon>Cyanophyceae</taxon>
        <taxon>Nostocales</taxon>
        <taxon>Calotrichaceae</taxon>
        <taxon>Calothrix</taxon>
    </lineage>
</organism>
<feature type="domain" description="Carrier" evidence="5">
    <location>
        <begin position="2485"/>
        <end position="2560"/>
    </location>
</feature>
<dbReference type="InterPro" id="IPR023213">
    <property type="entry name" value="CAT-like_dom_sf"/>
</dbReference>
<dbReference type="InterPro" id="IPR029063">
    <property type="entry name" value="SAM-dependent_MTases_sf"/>
</dbReference>
<dbReference type="InterPro" id="IPR036736">
    <property type="entry name" value="ACP-like_sf"/>
</dbReference>
<dbReference type="SMART" id="SM00824">
    <property type="entry name" value="PKS_TE"/>
    <property type="match status" value="1"/>
</dbReference>
<dbReference type="SUPFAM" id="SSF47336">
    <property type="entry name" value="ACP-like"/>
    <property type="match status" value="2"/>
</dbReference>
<dbReference type="Pfam" id="PF00668">
    <property type="entry name" value="Condensation"/>
    <property type="match status" value="2"/>
</dbReference>
<dbReference type="Pfam" id="PF00975">
    <property type="entry name" value="Thioesterase"/>
    <property type="match status" value="1"/>
</dbReference>
<dbReference type="InterPro" id="IPR001242">
    <property type="entry name" value="Condensation_dom"/>
</dbReference>
<evidence type="ECO:0000259" key="5">
    <source>
        <dbReference type="PROSITE" id="PS50075"/>
    </source>
</evidence>
<dbReference type="SUPFAM" id="SSF53335">
    <property type="entry name" value="S-adenosyl-L-methionine-dependent methyltransferases"/>
    <property type="match status" value="1"/>
</dbReference>
<dbReference type="SUPFAM" id="SSF52777">
    <property type="entry name" value="CoA-dependent acyltransferases"/>
    <property type="match status" value="4"/>
</dbReference>
<evidence type="ECO:0000313" key="7">
    <source>
        <dbReference type="Proteomes" id="UP000658514"/>
    </source>
</evidence>
<sequence length="2838" mass="320138">MMNYSDINDIELLELLLEEDGINQEADQFVIPRRSLQEAPLSFQQRRLWFLYELEPTSSAYNICSVFSLQGLLNVEALQQAFRELQQRHESLRTTFTNIDGEARQIIHPHYLTEISLEDWSDRSLTDTEPEISHIGRSEADYTFDLATGPLIRARLFRLTPQRYILTLTLHHIIADAWSIGVILQEIAILYQKAIQGDKTGIAELKIQYADYAVWQQEKFNPLTLANSLNYWEKQLSELPILQFPLDFSRPRLQTFRGDLVKFELPNYLSKNLRTFSQKSGATLFMTLMAGFQALLSRYTGQEDIPVGTSIANRPGFDAEKLIGFFVNMLVIRTDLGDEPSFRTLVNRVRTTVLEAFEHTEVPFETLVERLNIERDTSRNPLFQIAFTLLNAPKPNFGIDDLEISILANQEAARFDLELFITESADSLHGVFSYNTDLFKRETVERFARHFCQLLESLVTQPDTPVSRLSFLLPEELAPLVPVQPQQTFAVTSCLHEVFSQQVKLRPQQTALIFEKTSLTYEQLNHRANQLAHHLINLGVKPESRVGLWLSRSLDLLVAILAILKAGGVYVPFDPDYPSDRIAYMLEDSQVAVLLTHSQFQAQIPPHQATTIFIDNCEVELATQPTTAPEVLVHPDNAAYIIYTSGSTGKPKGVVVTHRHVVRLMLATEKWFKFNPKDVWTLFHSCAFDFSVWEIWGALFFGGTLIIVPYLVSRSPEEFYNLLCDRKVTVLNQTPSAFRQLMQAEASLGREGELELRYVIFGGEALDLASLEPWFERHDEEFPLLVNMYGITETTVHVTYRPIRLRDVKQRLGSLIGKPIPDLSLYILDRHCQPVPIGVVGEMYVGGAGVTRGYFHRPQLTAERMIPNPFNHTKPERLYKTGDLARFLDNGEIEYIGRNDHQVKIRGFRIELGEIAAVMKRHPGVKDALVIVRETSQEDMRIAAYIVAKNQFSQQDLTKEQTQEWQYTFNETYQGGDTETDPAFNIVGWNNSYDNQPITAAQMRQWLDNTLERIQALQPQRVLEIGCGTGMILLNIAPQVEAYWGTDFSQAAINRLTNILQNQSLSNVRLFSREAINFADIPTAYFDTIIINSVAQYFPSLEYLQQVIAGALQLLAPGGSLFIGDNRSLPLLNYFHSSVGLFQAADNIDRENFQIQVNRLAAAESELVIDPSFFVNLTQAFPDIAAVEVHLKAENNHNELTKYRYDAILHKSGAEPHDIVEVVWQDWETANLQLDDLRDKISAVGAIGWRGIPNARLIKDAAIWQWLQGNNSNINSQNIGELREFIHQLDLASAIDPADLYTLAQAIGCEVTISYSPDLNHEYFDVCFYPKTNDKRRSPVMPISHKIGHQVANYYAINPLKARLAKTLISQLKAQAREELPEYMRPASFVLLESFPLTPSGKLDRRALPAPDREQEITRESFVQPTTPTQTKLCHIWSDVLGIEQIGIADDFFHLGGHSLLATKLVSRIREEFNLALPLRTVFEYSTIAGLATEIERLAEDTNNSSNAALDIIPQFSDRQNLPLSFSQSRLWFLDLLEPNNPAYNIAVAFRLDGKLNRVALQQSLQTIIHRHEVLRTTFESVDGVPIQVIHPAYSVPLIVTELQPTEQLQELINQAITTSFNLRSLPLLRVHLYQLAADVYVFVLVIHHIIADGWSLGLIIEELSLSYTAFCRQEAAKLQPLPIQYADFAHWQRTTFEQTQLPAQLAYWKQKLTGKIEVLELPTDYPRPAIARYQGSAVSFTINSETSTALQKLCESQGATLFMGLLGVFSTLLMRYSGKTDLLIGTPIANRNRKQVESLIGFFVNTLVINTNLSGNPDFINLLLRIKEETLEAYAHQDVPFERIVEEIQPERNLSHHPLFQVMFVLQNAPMGKLELPDLQLTPWETEQVTAKFDLTLLMTETEQGIQGQWEYRSDLFDVTTIKRMVGHFQTLLTAIVANPQQCITALPLLTPTEQHQLLVNWQNNQVDYPEDISLHQLFEIQVKKTPDAIAVLFENQYLTYDELNQLANQLAHYLQNLGVKPEVVVGICIERSLEMVVGLLGILKAGGAYLPIDAAYPQERINFMLADGQISILLTQEQLLPKLSLQNNAQMICLDRDWEIIAQQSIDNPVSGTIADNLAYIIYTSGSTGKPKGVMINHRAICNHMLWMQTTFAFQETDTVIQKTPFSFDASIWEFYAPLLVGGKLIIAKPGGHQDVSYLLEVINQQQVTIVQLVPSLLQMLLEQEGIEKCNSLKHIFCGGETLPLVLQESLLKKLNVNLYNLYGPTEACIDATFWTCQAEINQKNVPIGRPIHNTKTYILDSNLQPVPIGVPGELYIGGAGLARGYFNRPELTADKFIANPFNSVKSERLYKTGDLVRYLPDGNIEFLGRIDNQVKIRGFRIELGEIEEILNQHPDVVNAVVITNVDAVGSQNLVAYIVPVTEQLTSVNQLRNFLKKKLPDYMVPASFVIIDSLPLTPNGKVDRKALASLNVERKTASNNQILPRTPLEYKLVEIWEEILQVNPIGVTENFFDLGGHSLLAIRLIAAIENRLECNLPVVTLFRESTIEKIAALIEQERTTSDLDVLVPLQTKGNLPPLFLMHQAGGYALSYSLLAQTLGQERPVYGLQARGLDGKQPPLATVEAMAASYIKAIRAIQPSGPYLLGGHSLGGLIAFEITSQLEAMGEQVENLLIIDTHPPLPTLEIETSLEDDAAILCFIVEQIAIHFNTNINISYEELSSRNQAEQFQYVLQILQQSELVPPDSGENLITGLVNVYKANVQASLRYQPQTIKAAISLFKTASLAEQFPDDPTVGWENLTQDQVYVCSLTGEHQTILKNPHLQKLAAEITAVLSRSA</sequence>
<dbReference type="PROSITE" id="PS00455">
    <property type="entry name" value="AMP_BINDING"/>
    <property type="match status" value="2"/>
</dbReference>
<accession>A0ABR8A6D8</accession>
<evidence type="ECO:0000256" key="4">
    <source>
        <dbReference type="ARBA" id="ARBA00022737"/>
    </source>
</evidence>
<dbReference type="PANTHER" id="PTHR45527">
    <property type="entry name" value="NONRIBOSOMAL PEPTIDE SYNTHETASE"/>
    <property type="match status" value="1"/>
</dbReference>
<comment type="cofactor">
    <cofactor evidence="1">
        <name>pantetheine 4'-phosphate</name>
        <dbReference type="ChEBI" id="CHEBI:47942"/>
    </cofactor>
</comment>
<keyword evidence="3" id="KW-0597">Phosphoprotein</keyword>
<dbReference type="SUPFAM" id="SSF56801">
    <property type="entry name" value="Acetyl-CoA synthetase-like"/>
    <property type="match status" value="2"/>
</dbReference>
<keyword evidence="4" id="KW-0677">Repeat</keyword>
<dbReference type="Gene3D" id="3.40.50.980">
    <property type="match status" value="2"/>
</dbReference>
<dbReference type="Gene3D" id="3.40.50.12780">
    <property type="entry name" value="N-terminal domain of ligase-like"/>
    <property type="match status" value="1"/>
</dbReference>
<dbReference type="CDD" id="cd17643">
    <property type="entry name" value="A_NRPS_Cytc1-like"/>
    <property type="match status" value="1"/>
</dbReference>
<dbReference type="CDD" id="cd02440">
    <property type="entry name" value="AdoMet_MTases"/>
    <property type="match status" value="1"/>
</dbReference>
<proteinExistence type="predicted"/>
<dbReference type="Gene3D" id="3.30.300.30">
    <property type="match status" value="3"/>
</dbReference>
<dbReference type="Gene3D" id="3.40.50.1820">
    <property type="entry name" value="alpha/beta hydrolase"/>
    <property type="match status" value="2"/>
</dbReference>
<dbReference type="SMART" id="SM00823">
    <property type="entry name" value="PKS_PP"/>
    <property type="match status" value="2"/>
</dbReference>
<reference evidence="6 7" key="1">
    <citation type="journal article" date="2020" name="ISME J.">
        <title>Comparative genomics reveals insights into cyanobacterial evolution and habitat adaptation.</title>
        <authorList>
            <person name="Chen M.Y."/>
            <person name="Teng W.K."/>
            <person name="Zhao L."/>
            <person name="Hu C.X."/>
            <person name="Zhou Y.K."/>
            <person name="Han B.P."/>
            <person name="Song L.R."/>
            <person name="Shu W.S."/>
        </authorList>
    </citation>
    <scope>NUCLEOTIDE SEQUENCE [LARGE SCALE GENOMIC DNA]</scope>
    <source>
        <strain evidence="6 7">FACHB-288</strain>
    </source>
</reference>
<dbReference type="InterPro" id="IPR025110">
    <property type="entry name" value="AMP-bd_C"/>
</dbReference>
<keyword evidence="7" id="KW-1185">Reference proteome</keyword>
<dbReference type="NCBIfam" id="NF003417">
    <property type="entry name" value="PRK04813.1"/>
    <property type="match status" value="3"/>
</dbReference>
<keyword evidence="2" id="KW-0596">Phosphopantetheine</keyword>
<dbReference type="InterPro" id="IPR020802">
    <property type="entry name" value="TesA-like"/>
</dbReference>
<evidence type="ECO:0000313" key="6">
    <source>
        <dbReference type="EMBL" id="MBD2195423.1"/>
    </source>
</evidence>
<dbReference type="SUPFAM" id="SSF53474">
    <property type="entry name" value="alpha/beta-Hydrolases"/>
    <property type="match status" value="1"/>
</dbReference>
<dbReference type="Gene3D" id="3.30.559.30">
    <property type="entry name" value="Nonribosomal peptide synthetase, condensation domain"/>
    <property type="match status" value="2"/>
</dbReference>
<feature type="domain" description="Carrier" evidence="5">
    <location>
        <begin position="1424"/>
        <end position="1499"/>
    </location>
</feature>
<dbReference type="InterPro" id="IPR013217">
    <property type="entry name" value="Methyltransf_12"/>
</dbReference>
<dbReference type="InterPro" id="IPR000873">
    <property type="entry name" value="AMP-dep_synth/lig_dom"/>
</dbReference>
<dbReference type="PROSITE" id="PS00012">
    <property type="entry name" value="PHOSPHOPANTETHEINE"/>
    <property type="match status" value="2"/>
</dbReference>
<protein>
    <submittedName>
        <fullName evidence="6">Amino acid adenylation domain-containing protein</fullName>
    </submittedName>
</protein>
<dbReference type="CDD" id="cd05930">
    <property type="entry name" value="A_NRPS"/>
    <property type="match status" value="1"/>
</dbReference>
<dbReference type="PROSITE" id="PS50075">
    <property type="entry name" value="CARRIER"/>
    <property type="match status" value="2"/>
</dbReference>
<dbReference type="EMBL" id="JACJQH010000010">
    <property type="protein sequence ID" value="MBD2195423.1"/>
    <property type="molecule type" value="Genomic_DNA"/>
</dbReference>
<name>A0ABR8A6D8_9CYAN</name>
<comment type="caution">
    <text evidence="6">The sequence shown here is derived from an EMBL/GenBank/DDBJ whole genome shotgun (WGS) entry which is preliminary data.</text>
</comment>
<dbReference type="Pfam" id="PF13193">
    <property type="entry name" value="AMP-binding_C"/>
    <property type="match status" value="1"/>
</dbReference>
<dbReference type="InterPro" id="IPR006162">
    <property type="entry name" value="Ppantetheine_attach_site"/>
</dbReference>
<dbReference type="InterPro" id="IPR029058">
    <property type="entry name" value="AB_hydrolase_fold"/>
</dbReference>
<dbReference type="Gene3D" id="3.30.559.10">
    <property type="entry name" value="Chloramphenicol acetyltransferase-like domain"/>
    <property type="match status" value="2"/>
</dbReference>
<dbReference type="InterPro" id="IPR001031">
    <property type="entry name" value="Thioesterase"/>
</dbReference>
<dbReference type="InterPro" id="IPR009081">
    <property type="entry name" value="PP-bd_ACP"/>
</dbReference>
<dbReference type="Pfam" id="PF00501">
    <property type="entry name" value="AMP-binding"/>
    <property type="match status" value="2"/>
</dbReference>
<dbReference type="NCBIfam" id="TIGR01733">
    <property type="entry name" value="AA-adenyl-dom"/>
    <property type="match status" value="2"/>
</dbReference>
<evidence type="ECO:0000256" key="3">
    <source>
        <dbReference type="ARBA" id="ARBA00022553"/>
    </source>
</evidence>
<dbReference type="InterPro" id="IPR020845">
    <property type="entry name" value="AMP-binding_CS"/>
</dbReference>
<dbReference type="InterPro" id="IPR045851">
    <property type="entry name" value="AMP-bd_C_sf"/>
</dbReference>
<dbReference type="InterPro" id="IPR020806">
    <property type="entry name" value="PKS_PP-bd"/>
</dbReference>
<dbReference type="PANTHER" id="PTHR45527:SF14">
    <property type="entry name" value="PLIPASTATIN SYNTHASE SUBUNIT B"/>
    <property type="match status" value="1"/>
</dbReference>
<dbReference type="InterPro" id="IPR042099">
    <property type="entry name" value="ANL_N_sf"/>
</dbReference>
<dbReference type="RefSeq" id="WP_190551970.1">
    <property type="nucleotide sequence ID" value="NZ_CAWPNO010000002.1"/>
</dbReference>
<dbReference type="Gene3D" id="2.30.38.10">
    <property type="entry name" value="Luciferase, Domain 3"/>
    <property type="match status" value="1"/>
</dbReference>
<evidence type="ECO:0000256" key="1">
    <source>
        <dbReference type="ARBA" id="ARBA00001957"/>
    </source>
</evidence>
<dbReference type="Pfam" id="PF08242">
    <property type="entry name" value="Methyltransf_12"/>
    <property type="match status" value="1"/>
</dbReference>
<dbReference type="CDD" id="cd19531">
    <property type="entry name" value="LCL_NRPS-like"/>
    <property type="match status" value="2"/>
</dbReference>
<dbReference type="Gene3D" id="1.10.1200.10">
    <property type="entry name" value="ACP-like"/>
    <property type="match status" value="1"/>
</dbReference>
<dbReference type="Pfam" id="PF00550">
    <property type="entry name" value="PP-binding"/>
    <property type="match status" value="2"/>
</dbReference>
<evidence type="ECO:0000256" key="2">
    <source>
        <dbReference type="ARBA" id="ARBA00022450"/>
    </source>
</evidence>
<dbReference type="Proteomes" id="UP000658514">
    <property type="component" value="Unassembled WGS sequence"/>
</dbReference>
<dbReference type="Gene3D" id="3.40.50.150">
    <property type="entry name" value="Vaccinia Virus protein VP39"/>
    <property type="match status" value="1"/>
</dbReference>